<evidence type="ECO:0000313" key="4">
    <source>
        <dbReference type="Proteomes" id="UP000304840"/>
    </source>
</evidence>
<evidence type="ECO:0000313" key="3">
    <source>
        <dbReference type="EMBL" id="AMO20475.1"/>
    </source>
</evidence>
<dbReference type="EMBL" id="CP010992">
    <property type="protein sequence ID" value="AMO20475.1"/>
    <property type="molecule type" value="Genomic_DNA"/>
</dbReference>
<proteinExistence type="predicted"/>
<protein>
    <submittedName>
        <fullName evidence="3">T9SS type A sorting domain-containing protein</fullName>
    </submittedName>
</protein>
<evidence type="ECO:0000256" key="1">
    <source>
        <dbReference type="ARBA" id="ARBA00022729"/>
    </source>
</evidence>
<gene>
    <name evidence="3" type="ORF">UN65_09125</name>
</gene>
<dbReference type="Proteomes" id="UP000304840">
    <property type="component" value="Chromosome"/>
</dbReference>
<dbReference type="NCBIfam" id="TIGR04183">
    <property type="entry name" value="Por_Secre_tail"/>
    <property type="match status" value="1"/>
</dbReference>
<organism evidence="3 4">
    <name type="scientific">Flavobacterium columnare</name>
    <dbReference type="NCBI Taxonomy" id="996"/>
    <lineage>
        <taxon>Bacteria</taxon>
        <taxon>Pseudomonadati</taxon>
        <taxon>Bacteroidota</taxon>
        <taxon>Flavobacteriia</taxon>
        <taxon>Flavobacteriales</taxon>
        <taxon>Flavobacteriaceae</taxon>
        <taxon>Flavobacterium</taxon>
    </lineage>
</organism>
<dbReference type="AlphaFoldDB" id="A0AAI8GBG8"/>
<dbReference type="Pfam" id="PF18962">
    <property type="entry name" value="Por_Secre_tail"/>
    <property type="match status" value="1"/>
</dbReference>
<sequence>MKKITSGIFCLFMYVQSQANIIVRDIADFTFTPNASLDIDFNNDAVSEFSFQEMGGSVGSFFNPTDVNFIGTGTLASGHGWDIIKSLALGSTISNSSSFDAQGDAYINPNWANPNEKFPIGDSYIGCFFKISGVKYYGWLLVNSTANGVITLKSYAYNNVPGQSINVGETLGTENFKPISVNHYPNPAQTNVFVDTTEKIKKVISYDINGRTLELPYSFSSIDINKLEQGHYFLDVFFENDKRSIMKIIKN</sequence>
<reference evidence="3 4" key="2">
    <citation type="submission" date="2019-05" db="EMBL/GenBank/DDBJ databases">
        <authorList>
            <person name="Ravantti J.J."/>
        </authorList>
    </citation>
    <scope>NUCLEOTIDE SEQUENCE [LARGE SCALE GENOMIC DNA]</scope>
    <source>
        <strain evidence="3 4">B185</strain>
    </source>
</reference>
<dbReference type="GeneID" id="60758671"/>
<feature type="domain" description="Secretion system C-terminal sorting" evidence="2">
    <location>
        <begin position="184"/>
        <end position="248"/>
    </location>
</feature>
<evidence type="ECO:0000259" key="2">
    <source>
        <dbReference type="Pfam" id="PF18962"/>
    </source>
</evidence>
<dbReference type="RefSeq" id="WP_065212845.1">
    <property type="nucleotide sequence ID" value="NZ_CP010992.1"/>
</dbReference>
<dbReference type="InterPro" id="IPR026444">
    <property type="entry name" value="Secre_tail"/>
</dbReference>
<name>A0AAI8GBG8_9FLAO</name>
<keyword evidence="1" id="KW-0732">Signal</keyword>
<reference evidence="4" key="1">
    <citation type="submission" date="2016-03" db="EMBL/GenBank/DDBJ databases">
        <title>Flavobacterium columnare strain B185, complete genome.</title>
        <authorList>
            <person name="Sundberg L.-R."/>
            <person name="Papponen P."/>
            <person name="Laanto E."/>
        </authorList>
    </citation>
    <scope>NUCLEOTIDE SEQUENCE [LARGE SCALE GENOMIC DNA]</scope>
    <source>
        <strain evidence="4">B185</strain>
    </source>
</reference>
<accession>A0AAI8GBG8</accession>